<name>A0ABV5EG03_9ACTN</name>
<keyword evidence="2" id="KW-1185">Reference proteome</keyword>
<accession>A0ABV5EG03</accession>
<dbReference type="RefSeq" id="WP_376734369.1">
    <property type="nucleotide sequence ID" value="NZ_JAYMRP010000023.1"/>
</dbReference>
<reference evidence="1 2" key="1">
    <citation type="submission" date="2024-01" db="EMBL/GenBank/DDBJ databases">
        <title>Genome mining of biosynthetic gene clusters to explore secondary metabolites of Streptomyces sp.</title>
        <authorList>
            <person name="Baig A."/>
            <person name="Ajitkumar Shintre N."/>
            <person name="Kumar H."/>
            <person name="Anbarasu A."/>
            <person name="Ramaiah S."/>
        </authorList>
    </citation>
    <scope>NUCLEOTIDE SEQUENCE [LARGE SCALE GENOMIC DNA]</scope>
    <source>
        <strain evidence="1 2">A57</strain>
    </source>
</reference>
<dbReference type="EMBL" id="JAYMRP010000023">
    <property type="protein sequence ID" value="MFB8775789.1"/>
    <property type="molecule type" value="Genomic_DNA"/>
</dbReference>
<organism evidence="1 2">
    <name type="scientific">Streptomyces broussonetiae</name>
    <dbReference type="NCBI Taxonomy" id="2686304"/>
    <lineage>
        <taxon>Bacteria</taxon>
        <taxon>Bacillati</taxon>
        <taxon>Actinomycetota</taxon>
        <taxon>Actinomycetes</taxon>
        <taxon>Kitasatosporales</taxon>
        <taxon>Streptomycetaceae</taxon>
        <taxon>Streptomyces</taxon>
    </lineage>
</organism>
<sequence length="75" mass="8136">MGLELPILRLLTVHGRRLALVVRPDQSLILLDADADRVAFRVHPGARVDAVALAGEDLLGVLTTTDFTCLRLPAH</sequence>
<comment type="caution">
    <text evidence="1">The sequence shown here is derived from an EMBL/GenBank/DDBJ whole genome shotgun (WGS) entry which is preliminary data.</text>
</comment>
<protein>
    <submittedName>
        <fullName evidence="1">Uncharacterized protein</fullName>
    </submittedName>
</protein>
<evidence type="ECO:0000313" key="2">
    <source>
        <dbReference type="Proteomes" id="UP001585080"/>
    </source>
</evidence>
<evidence type="ECO:0000313" key="1">
    <source>
        <dbReference type="EMBL" id="MFB8775789.1"/>
    </source>
</evidence>
<gene>
    <name evidence="1" type="ORF">VSS16_24115</name>
</gene>
<proteinExistence type="predicted"/>
<dbReference type="Proteomes" id="UP001585080">
    <property type="component" value="Unassembled WGS sequence"/>
</dbReference>